<gene>
    <name evidence="1" type="ORF">JQM67_08760</name>
</gene>
<dbReference type="SMART" id="SM00855">
    <property type="entry name" value="PGAM"/>
    <property type="match status" value="1"/>
</dbReference>
<dbReference type="SUPFAM" id="SSF53254">
    <property type="entry name" value="Phosphoglycerate mutase-like"/>
    <property type="match status" value="1"/>
</dbReference>
<dbReference type="Gene3D" id="3.40.50.1240">
    <property type="entry name" value="Phosphoglycerate mutase-like"/>
    <property type="match status" value="1"/>
</dbReference>
<evidence type="ECO:0000313" key="2">
    <source>
        <dbReference type="Proteomes" id="UP001299220"/>
    </source>
</evidence>
<dbReference type="RefSeq" id="WP_235323724.1">
    <property type="nucleotide sequence ID" value="NZ_JAFBIT010000002.1"/>
</dbReference>
<reference evidence="1 2" key="1">
    <citation type="submission" date="2020-12" db="EMBL/GenBank/DDBJ databases">
        <title>Whole genome sequences of gut porcine anaerobes.</title>
        <authorList>
            <person name="Kubasova T."/>
            <person name="Jahodarova E."/>
            <person name="Rychlik I."/>
        </authorList>
    </citation>
    <scope>NUCLEOTIDE SEQUENCE [LARGE SCALE GENOMIC DNA]</scope>
    <source>
        <strain evidence="1 2">An867</strain>
    </source>
</reference>
<dbReference type="CDD" id="cd07067">
    <property type="entry name" value="HP_PGM_like"/>
    <property type="match status" value="1"/>
</dbReference>
<organism evidence="1 2">
    <name type="scientific">Anaeromassilibacillus senegalensis</name>
    <dbReference type="NCBI Taxonomy" id="1673717"/>
    <lineage>
        <taxon>Bacteria</taxon>
        <taxon>Bacillati</taxon>
        <taxon>Bacillota</taxon>
        <taxon>Clostridia</taxon>
        <taxon>Eubacteriales</taxon>
        <taxon>Acutalibacteraceae</taxon>
        <taxon>Anaeromassilibacillus</taxon>
    </lineage>
</organism>
<dbReference type="Pfam" id="PF00300">
    <property type="entry name" value="His_Phos_1"/>
    <property type="match status" value="1"/>
</dbReference>
<dbReference type="EMBL" id="JAFBIT010000002">
    <property type="protein sequence ID" value="MCF2652692.1"/>
    <property type="molecule type" value="Genomic_DNA"/>
</dbReference>
<dbReference type="PROSITE" id="PS00175">
    <property type="entry name" value="PG_MUTASE"/>
    <property type="match status" value="1"/>
</dbReference>
<dbReference type="InterPro" id="IPR013078">
    <property type="entry name" value="His_Pase_superF_clade-1"/>
</dbReference>
<comment type="caution">
    <text evidence="1">The sequence shown here is derived from an EMBL/GenBank/DDBJ whole genome shotgun (WGS) entry which is preliminary data.</text>
</comment>
<dbReference type="InterPro" id="IPR001345">
    <property type="entry name" value="PG/BPGM_mutase_AS"/>
</dbReference>
<proteinExistence type="predicted"/>
<evidence type="ECO:0000313" key="1">
    <source>
        <dbReference type="EMBL" id="MCF2652692.1"/>
    </source>
</evidence>
<sequence>MKLYVTRHGETPMNAAHRVCGRTDIDLTEKGVAQAIAAGESLKDKGIRRIIASPMLLVCHGSAPLPGAIRPKKGQIAANRSLADLAVLPNVYG</sequence>
<name>A0ABS9CPD1_9FIRM</name>
<keyword evidence="2" id="KW-1185">Reference proteome</keyword>
<dbReference type="InterPro" id="IPR029033">
    <property type="entry name" value="His_PPase_superfam"/>
</dbReference>
<accession>A0ABS9CPD1</accession>
<protein>
    <submittedName>
        <fullName evidence="1">Histidine phosphatase family protein</fullName>
    </submittedName>
</protein>
<dbReference type="Proteomes" id="UP001299220">
    <property type="component" value="Unassembled WGS sequence"/>
</dbReference>